<keyword evidence="3" id="KW-1185">Reference proteome</keyword>
<dbReference type="GO" id="GO:0004016">
    <property type="term" value="F:adenylate cyclase activity"/>
    <property type="evidence" value="ECO:0007669"/>
    <property type="project" value="UniProtKB-ARBA"/>
</dbReference>
<dbReference type="InterPro" id="IPR050697">
    <property type="entry name" value="Adenylyl/Guanylyl_Cyclase_3/4"/>
</dbReference>
<dbReference type="SMART" id="SM00044">
    <property type="entry name" value="CYCc"/>
    <property type="match status" value="1"/>
</dbReference>
<evidence type="ECO:0000313" key="2">
    <source>
        <dbReference type="EMBL" id="RLK03469.1"/>
    </source>
</evidence>
<evidence type="ECO:0000313" key="3">
    <source>
        <dbReference type="Proteomes" id="UP000271700"/>
    </source>
</evidence>
<dbReference type="GO" id="GO:0035556">
    <property type="term" value="P:intracellular signal transduction"/>
    <property type="evidence" value="ECO:0007669"/>
    <property type="project" value="InterPro"/>
</dbReference>
<dbReference type="InterPro" id="IPR029787">
    <property type="entry name" value="Nucleotide_cyclase"/>
</dbReference>
<dbReference type="Pfam" id="PF00211">
    <property type="entry name" value="Guanylate_cyc"/>
    <property type="match status" value="1"/>
</dbReference>
<dbReference type="Pfam" id="PF13474">
    <property type="entry name" value="SnoaL_3"/>
    <property type="match status" value="1"/>
</dbReference>
<dbReference type="PANTHER" id="PTHR43081:SF1">
    <property type="entry name" value="ADENYLATE CYCLASE, TERMINAL-DIFFERENTIATION SPECIFIC"/>
    <property type="match status" value="1"/>
</dbReference>
<dbReference type="RefSeq" id="WP_010443175.1">
    <property type="nucleotide sequence ID" value="NZ_AEYW01000022.1"/>
</dbReference>
<dbReference type="EMBL" id="RCCT01000004">
    <property type="protein sequence ID" value="RLK03469.1"/>
    <property type="molecule type" value="Genomic_DNA"/>
</dbReference>
<dbReference type="PANTHER" id="PTHR43081">
    <property type="entry name" value="ADENYLATE CYCLASE, TERMINAL-DIFFERENTIATION SPECIFIC-RELATED"/>
    <property type="match status" value="1"/>
</dbReference>
<proteinExistence type="predicted"/>
<dbReference type="InterPro" id="IPR001054">
    <property type="entry name" value="A/G_cyclase"/>
</dbReference>
<dbReference type="SUPFAM" id="SSF55073">
    <property type="entry name" value="Nucleotide cyclase"/>
    <property type="match status" value="1"/>
</dbReference>
<dbReference type="PROSITE" id="PS50125">
    <property type="entry name" value="GUANYLATE_CYCLASE_2"/>
    <property type="match status" value="1"/>
</dbReference>
<dbReference type="InterPro" id="IPR037401">
    <property type="entry name" value="SnoaL-like"/>
</dbReference>
<accession>A0A497Z4T8</accession>
<dbReference type="OrthoDB" id="7699763at2"/>
<evidence type="ECO:0000259" key="1">
    <source>
        <dbReference type="PROSITE" id="PS50125"/>
    </source>
</evidence>
<name>A0A497Z4T8_9RHOB</name>
<dbReference type="Gene3D" id="3.10.450.50">
    <property type="match status" value="1"/>
</dbReference>
<dbReference type="Proteomes" id="UP000271700">
    <property type="component" value="Unassembled WGS sequence"/>
</dbReference>
<reference evidence="2 3" key="1">
    <citation type="submission" date="2018-10" db="EMBL/GenBank/DDBJ databases">
        <title>Genomic Encyclopedia of Archaeal and Bacterial Type Strains, Phase II (KMG-II): from individual species to whole genera.</title>
        <authorList>
            <person name="Goeker M."/>
        </authorList>
    </citation>
    <scope>NUCLEOTIDE SEQUENCE [LARGE SCALE GENOMIC DNA]</scope>
    <source>
        <strain evidence="2 3">DSM 29317</strain>
    </source>
</reference>
<organism evidence="2 3">
    <name type="scientific">Ruegeria conchae</name>
    <dbReference type="NCBI Taxonomy" id="981384"/>
    <lineage>
        <taxon>Bacteria</taxon>
        <taxon>Pseudomonadati</taxon>
        <taxon>Pseudomonadota</taxon>
        <taxon>Alphaproteobacteria</taxon>
        <taxon>Rhodobacterales</taxon>
        <taxon>Roseobacteraceae</taxon>
        <taxon>Ruegeria</taxon>
    </lineage>
</organism>
<dbReference type="GO" id="GO:0009190">
    <property type="term" value="P:cyclic nucleotide biosynthetic process"/>
    <property type="evidence" value="ECO:0007669"/>
    <property type="project" value="InterPro"/>
</dbReference>
<sequence length="324" mass="35604">MIRSSPELLAVSRRWYEILRTKKNTDELQDFLSKADELRFVGTGEGEFWSGQAVRDGVSGFFAEIPAPVVFEEVEAEAFENGETGWSSFVHKIQFVGFDEAVFYRTVLIFVLEGAAWKIINRHASVPTPNIELVGKEQLAIQKLVDAAREDGPELIQTEGLASVLFTDVEGSTTLAEALGDQRWSVLIENHFQVLAAIIEKYHGQFVKSLGDGTLSVFPSAKEALTAAVKIQKAIASASEEPSFGVRIGIHTGDVVQSRGDFFGTVVNKASRITTVGAAGEILVSDATRAMVGGRTDFSFSEIEPRLLKGLRGHHVLYRLEWQD</sequence>
<dbReference type="CDD" id="cd07302">
    <property type="entry name" value="CHD"/>
    <property type="match status" value="1"/>
</dbReference>
<dbReference type="InterPro" id="IPR032710">
    <property type="entry name" value="NTF2-like_dom_sf"/>
</dbReference>
<dbReference type="SUPFAM" id="SSF54427">
    <property type="entry name" value="NTF2-like"/>
    <property type="match status" value="1"/>
</dbReference>
<gene>
    <name evidence="2" type="ORF">CLV75_2838</name>
</gene>
<feature type="domain" description="Guanylate cyclase" evidence="1">
    <location>
        <begin position="163"/>
        <end position="274"/>
    </location>
</feature>
<dbReference type="Gene3D" id="3.30.70.1230">
    <property type="entry name" value="Nucleotide cyclase"/>
    <property type="match status" value="1"/>
</dbReference>
<dbReference type="AlphaFoldDB" id="A0A497Z4T8"/>
<protein>
    <submittedName>
        <fullName evidence="2">Class 3 adenylate cyclase</fullName>
    </submittedName>
</protein>
<dbReference type="STRING" id="981384.GCA_000192475_00793"/>
<comment type="caution">
    <text evidence="2">The sequence shown here is derived from an EMBL/GenBank/DDBJ whole genome shotgun (WGS) entry which is preliminary data.</text>
</comment>